<name>A0ABS6DLH9_9ENTR</name>
<dbReference type="PANTHER" id="PTHR43855:SF1">
    <property type="entry name" value="THIOSULFATE SULFURTRANSFERASE"/>
    <property type="match status" value="1"/>
</dbReference>
<comment type="caution">
    <text evidence="3">The sequence shown here is derived from an EMBL/GenBank/DDBJ whole genome shotgun (WGS) entry which is preliminary data.</text>
</comment>
<evidence type="ECO:0000313" key="4">
    <source>
        <dbReference type="Proteomes" id="UP000686327"/>
    </source>
</evidence>
<dbReference type="PANTHER" id="PTHR43855">
    <property type="entry name" value="THIOSULFATE SULFURTRANSFERASE"/>
    <property type="match status" value="1"/>
</dbReference>
<keyword evidence="4" id="KW-1185">Reference proteome</keyword>
<organism evidence="3 4">
    <name type="scientific">Cedecea davisae</name>
    <dbReference type="NCBI Taxonomy" id="158484"/>
    <lineage>
        <taxon>Bacteria</taxon>
        <taxon>Pseudomonadati</taxon>
        <taxon>Pseudomonadota</taxon>
        <taxon>Gammaproteobacteria</taxon>
        <taxon>Enterobacterales</taxon>
        <taxon>Enterobacteriaceae</taxon>
        <taxon>Cedecea</taxon>
    </lineage>
</organism>
<keyword evidence="1" id="KW-0677">Repeat</keyword>
<feature type="domain" description="Rhodanese" evidence="2">
    <location>
        <begin position="182"/>
        <end position="268"/>
    </location>
</feature>
<gene>
    <name evidence="3" type="ORF">KC222_16890</name>
</gene>
<dbReference type="EMBL" id="JAGRYU010000030">
    <property type="protein sequence ID" value="MBU4683686.1"/>
    <property type="molecule type" value="Genomic_DNA"/>
</dbReference>
<accession>A0ABS6DLH9</accession>
<dbReference type="Proteomes" id="UP000686327">
    <property type="component" value="Unassembled WGS sequence"/>
</dbReference>
<proteinExistence type="predicted"/>
<dbReference type="RefSeq" id="WP_216376638.1">
    <property type="nucleotide sequence ID" value="NZ_JAGRYT010000003.1"/>
</dbReference>
<dbReference type="Pfam" id="PF00581">
    <property type="entry name" value="Rhodanese"/>
    <property type="match status" value="2"/>
</dbReference>
<evidence type="ECO:0000313" key="3">
    <source>
        <dbReference type="EMBL" id="MBU4683686.1"/>
    </source>
</evidence>
<dbReference type="InterPro" id="IPR051126">
    <property type="entry name" value="Thiosulfate_sulfurtransferase"/>
</dbReference>
<reference evidence="4" key="1">
    <citation type="submission" date="2023-07" db="EMBL/GenBank/DDBJ databases">
        <title>Cedecea davisae an AmpC producer and its therapeutic implications.</title>
        <authorList>
            <person name="Notter J."/>
        </authorList>
    </citation>
    <scope>NUCLEOTIDE SEQUENCE [LARGE SCALE GENOMIC DNA]</scope>
    <source>
        <strain evidence="4">1</strain>
    </source>
</reference>
<sequence length="271" mass="29212">MIISANDLRQRLADGERLALIDVRDIAAWREASLPGACGLNVYDYFVPDSTQEDYAAMAGAFIQAWQQLNIADDVTPVFFEQEVGMRSPRGLWFLWFALGKSGFVLNGGISAWIAAGGELIPGSGTRAEVSAMNAPATQPAAPQLAAIRQEVLEADTLTAVLLDARRPTEYAGSFVHDCCARAGRIPGSKLLFWEDVIESGCFKSAEAIAHLAAEAGFNPSQRIIAWCHRGARAATVLVALRLAGYQDLAVYVGSWHEWAAHPELALHSGS</sequence>
<dbReference type="CDD" id="cd01449">
    <property type="entry name" value="TST_Repeat_2"/>
    <property type="match status" value="1"/>
</dbReference>
<dbReference type="PROSITE" id="PS50206">
    <property type="entry name" value="RHODANESE_3"/>
    <property type="match status" value="2"/>
</dbReference>
<feature type="domain" description="Rhodanese" evidence="2">
    <location>
        <begin position="14"/>
        <end position="122"/>
    </location>
</feature>
<dbReference type="SMART" id="SM00450">
    <property type="entry name" value="RHOD"/>
    <property type="match status" value="2"/>
</dbReference>
<evidence type="ECO:0000259" key="2">
    <source>
        <dbReference type="PROSITE" id="PS50206"/>
    </source>
</evidence>
<protein>
    <submittedName>
        <fullName evidence="3">Sulfurtransferase</fullName>
    </submittedName>
</protein>
<evidence type="ECO:0000256" key="1">
    <source>
        <dbReference type="ARBA" id="ARBA00022737"/>
    </source>
</evidence>
<dbReference type="InterPro" id="IPR001763">
    <property type="entry name" value="Rhodanese-like_dom"/>
</dbReference>